<name>A0A9P0MA98_ACAOB</name>
<dbReference type="SMART" id="SM00587">
    <property type="entry name" value="CHK"/>
    <property type="match status" value="1"/>
</dbReference>
<accession>A0A9P0MA98</accession>
<reference evidence="2" key="1">
    <citation type="submission" date="2022-03" db="EMBL/GenBank/DDBJ databases">
        <authorList>
            <person name="Sayadi A."/>
        </authorList>
    </citation>
    <scope>NUCLEOTIDE SEQUENCE</scope>
</reference>
<evidence type="ECO:0000313" key="2">
    <source>
        <dbReference type="EMBL" id="CAH2010213.1"/>
    </source>
</evidence>
<dbReference type="InterPro" id="IPR015897">
    <property type="entry name" value="CHK_kinase-like"/>
</dbReference>
<feature type="domain" description="CHK kinase-like" evidence="1">
    <location>
        <begin position="123"/>
        <end position="317"/>
    </location>
</feature>
<dbReference type="EMBL" id="CAKOFQ010007952">
    <property type="protein sequence ID" value="CAH2010213.1"/>
    <property type="molecule type" value="Genomic_DNA"/>
</dbReference>
<dbReference type="AlphaFoldDB" id="A0A9P0MA98"/>
<organism evidence="2 3">
    <name type="scientific">Acanthoscelides obtectus</name>
    <name type="common">Bean weevil</name>
    <name type="synonym">Bruchus obtectus</name>
    <dbReference type="NCBI Taxonomy" id="200917"/>
    <lineage>
        <taxon>Eukaryota</taxon>
        <taxon>Metazoa</taxon>
        <taxon>Ecdysozoa</taxon>
        <taxon>Arthropoda</taxon>
        <taxon>Hexapoda</taxon>
        <taxon>Insecta</taxon>
        <taxon>Pterygota</taxon>
        <taxon>Neoptera</taxon>
        <taxon>Endopterygota</taxon>
        <taxon>Coleoptera</taxon>
        <taxon>Polyphaga</taxon>
        <taxon>Cucujiformia</taxon>
        <taxon>Chrysomeloidea</taxon>
        <taxon>Chrysomelidae</taxon>
        <taxon>Bruchinae</taxon>
        <taxon>Bruchini</taxon>
        <taxon>Acanthoscelides</taxon>
    </lineage>
</organism>
<protein>
    <recommendedName>
        <fullName evidence="1">CHK kinase-like domain-containing protein</fullName>
    </recommendedName>
</protein>
<dbReference type="InterPro" id="IPR004119">
    <property type="entry name" value="EcKL"/>
</dbReference>
<dbReference type="PANTHER" id="PTHR11012">
    <property type="entry name" value="PROTEIN KINASE-LIKE DOMAIN-CONTAINING"/>
    <property type="match status" value="1"/>
</dbReference>
<evidence type="ECO:0000259" key="1">
    <source>
        <dbReference type="SMART" id="SM00587"/>
    </source>
</evidence>
<dbReference type="SUPFAM" id="SSF56112">
    <property type="entry name" value="Protein kinase-like (PK-like)"/>
    <property type="match status" value="1"/>
</dbReference>
<dbReference type="PANTHER" id="PTHR11012:SF30">
    <property type="entry name" value="PROTEIN KINASE-LIKE DOMAIN-CONTAINING"/>
    <property type="match status" value="1"/>
</dbReference>
<evidence type="ECO:0000313" key="3">
    <source>
        <dbReference type="Proteomes" id="UP001152888"/>
    </source>
</evidence>
<dbReference type="InterPro" id="IPR011009">
    <property type="entry name" value="Kinase-like_dom_sf"/>
</dbReference>
<dbReference type="Pfam" id="PF02958">
    <property type="entry name" value="EcKL"/>
    <property type="match status" value="1"/>
</dbReference>
<gene>
    <name evidence="2" type="ORF">ACAOBT_LOCUS31386</name>
</gene>
<comment type="caution">
    <text evidence="2">The sequence shown here is derived from an EMBL/GenBank/DDBJ whole genome shotgun (WGS) entry which is preliminary data.</text>
</comment>
<dbReference type="Gene3D" id="3.90.1200.10">
    <property type="match status" value="1"/>
</dbReference>
<dbReference type="OrthoDB" id="8250698at2759"/>
<proteinExistence type="predicted"/>
<dbReference type="Proteomes" id="UP001152888">
    <property type="component" value="Unassembled WGS sequence"/>
</dbReference>
<keyword evidence="3" id="KW-1185">Reference proteome</keyword>
<sequence length="399" mass="45843">MENQIRSWVKQAIENEGFSSYDVKLSDGIKNGDGFVGQVIFARVTGVTESGEPKQLHLALKLSKDNAAFRESMGESAFHQEIIMYEDVFPAFQTFQHQKQIRAPFSAHPRCLKCLKLENKEILVLEDLRSGGYALHDKKICMNLAHSRMVLREYARLHALSFALRDQNRLLFDSLTRNMKDPFVDFLSAPATRKAMNIGIQQALDLLKKSGDEDLYKKYEQLTKGGADRLVEAVATIDEKAVIVHGDCWNNNFMFQYKNNDKTSPSSVMILDWQFSSLKSPTYDLAYFLYLTSSRSANLFHQFLQEYHEHLSDFLIQLGSSPSLYTFEDLQKHWRTAQTFGMLFMPTAFKFVVGEEENLPDFARMEEGTALGDLLSLIPRPENKEYYERLKCAIQYAEL</sequence>